<protein>
    <recommendedName>
        <fullName evidence="2">PDZ domain-containing protein</fullName>
    </recommendedName>
</protein>
<dbReference type="HOGENOM" id="CLU_1051489_0_0_1"/>
<evidence type="ECO:0000259" key="2">
    <source>
        <dbReference type="PROSITE" id="PS50106"/>
    </source>
</evidence>
<reference evidence="4" key="3">
    <citation type="submission" date="2016-03" db="UniProtKB">
        <authorList>
            <consortium name="EnsemblProtists"/>
        </authorList>
    </citation>
    <scope>IDENTIFICATION</scope>
</reference>
<evidence type="ECO:0000313" key="4">
    <source>
        <dbReference type="EnsemblProtists" id="EKX31951"/>
    </source>
</evidence>
<dbReference type="EnsemblProtists" id="EKX31951">
    <property type="protein sequence ID" value="EKX31951"/>
    <property type="gene ID" value="GUITHDRAFT_148966"/>
</dbReference>
<proteinExistence type="predicted"/>
<dbReference type="Proteomes" id="UP000011087">
    <property type="component" value="Unassembled WGS sequence"/>
</dbReference>
<dbReference type="InterPro" id="IPR036034">
    <property type="entry name" value="PDZ_sf"/>
</dbReference>
<organism evidence="3">
    <name type="scientific">Guillardia theta (strain CCMP2712)</name>
    <name type="common">Cryptophyte</name>
    <dbReference type="NCBI Taxonomy" id="905079"/>
    <lineage>
        <taxon>Eukaryota</taxon>
        <taxon>Cryptophyceae</taxon>
        <taxon>Pyrenomonadales</taxon>
        <taxon>Geminigeraceae</taxon>
        <taxon>Guillardia</taxon>
    </lineage>
</organism>
<keyword evidence="5" id="KW-1185">Reference proteome</keyword>
<dbReference type="InterPro" id="IPR001478">
    <property type="entry name" value="PDZ"/>
</dbReference>
<dbReference type="Gene3D" id="2.30.42.10">
    <property type="match status" value="1"/>
</dbReference>
<feature type="region of interest" description="Disordered" evidence="1">
    <location>
        <begin position="53"/>
        <end position="82"/>
    </location>
</feature>
<reference evidence="5" key="2">
    <citation type="submission" date="2012-11" db="EMBL/GenBank/DDBJ databases">
        <authorList>
            <person name="Kuo A."/>
            <person name="Curtis B.A."/>
            <person name="Tanifuji G."/>
            <person name="Burki F."/>
            <person name="Gruber A."/>
            <person name="Irimia M."/>
            <person name="Maruyama S."/>
            <person name="Arias M.C."/>
            <person name="Ball S.G."/>
            <person name="Gile G.H."/>
            <person name="Hirakawa Y."/>
            <person name="Hopkins J.F."/>
            <person name="Rensing S.A."/>
            <person name="Schmutz J."/>
            <person name="Symeonidi A."/>
            <person name="Elias M."/>
            <person name="Eveleigh R.J."/>
            <person name="Herman E.K."/>
            <person name="Klute M.J."/>
            <person name="Nakayama T."/>
            <person name="Obornik M."/>
            <person name="Reyes-Prieto A."/>
            <person name="Armbrust E.V."/>
            <person name="Aves S.J."/>
            <person name="Beiko R.G."/>
            <person name="Coutinho P."/>
            <person name="Dacks J.B."/>
            <person name="Durnford D.G."/>
            <person name="Fast N.M."/>
            <person name="Green B.R."/>
            <person name="Grisdale C."/>
            <person name="Hempe F."/>
            <person name="Henrissat B."/>
            <person name="Hoppner M.P."/>
            <person name="Ishida K.-I."/>
            <person name="Kim E."/>
            <person name="Koreny L."/>
            <person name="Kroth P.G."/>
            <person name="Liu Y."/>
            <person name="Malik S.-B."/>
            <person name="Maier U.G."/>
            <person name="McRose D."/>
            <person name="Mock T."/>
            <person name="Neilson J.A."/>
            <person name="Onodera N.T."/>
            <person name="Poole A.M."/>
            <person name="Pritham E.J."/>
            <person name="Richards T.A."/>
            <person name="Rocap G."/>
            <person name="Roy S.W."/>
            <person name="Sarai C."/>
            <person name="Schaack S."/>
            <person name="Shirato S."/>
            <person name="Slamovits C.H."/>
            <person name="Spencer D.F."/>
            <person name="Suzuki S."/>
            <person name="Worden A.Z."/>
            <person name="Zauner S."/>
            <person name="Barry K."/>
            <person name="Bell C."/>
            <person name="Bharti A.K."/>
            <person name="Crow J.A."/>
            <person name="Grimwood J."/>
            <person name="Kramer R."/>
            <person name="Lindquist E."/>
            <person name="Lucas S."/>
            <person name="Salamov A."/>
            <person name="McFadden G.I."/>
            <person name="Lane C.E."/>
            <person name="Keeling P.J."/>
            <person name="Gray M.W."/>
            <person name="Grigoriev I.V."/>
            <person name="Archibald J.M."/>
        </authorList>
    </citation>
    <scope>NUCLEOTIDE SEQUENCE</scope>
    <source>
        <strain evidence="5">CCMP2712</strain>
    </source>
</reference>
<dbReference type="AlphaFoldDB" id="L1I6T1"/>
<dbReference type="PROSITE" id="PS50106">
    <property type="entry name" value="PDZ"/>
    <property type="match status" value="1"/>
</dbReference>
<dbReference type="PaxDb" id="55529-EKX31951"/>
<dbReference type="RefSeq" id="XP_005818931.1">
    <property type="nucleotide sequence ID" value="XM_005818874.1"/>
</dbReference>
<name>L1I6T1_GUITC</name>
<reference evidence="3 5" key="1">
    <citation type="journal article" date="2012" name="Nature">
        <title>Algal genomes reveal evolutionary mosaicism and the fate of nucleomorphs.</title>
        <authorList>
            <consortium name="DOE Joint Genome Institute"/>
            <person name="Curtis B.A."/>
            <person name="Tanifuji G."/>
            <person name="Burki F."/>
            <person name="Gruber A."/>
            <person name="Irimia M."/>
            <person name="Maruyama S."/>
            <person name="Arias M.C."/>
            <person name="Ball S.G."/>
            <person name="Gile G.H."/>
            <person name="Hirakawa Y."/>
            <person name="Hopkins J.F."/>
            <person name="Kuo A."/>
            <person name="Rensing S.A."/>
            <person name="Schmutz J."/>
            <person name="Symeonidi A."/>
            <person name="Elias M."/>
            <person name="Eveleigh R.J."/>
            <person name="Herman E.K."/>
            <person name="Klute M.J."/>
            <person name="Nakayama T."/>
            <person name="Obornik M."/>
            <person name="Reyes-Prieto A."/>
            <person name="Armbrust E.V."/>
            <person name="Aves S.J."/>
            <person name="Beiko R.G."/>
            <person name="Coutinho P."/>
            <person name="Dacks J.B."/>
            <person name="Durnford D.G."/>
            <person name="Fast N.M."/>
            <person name="Green B.R."/>
            <person name="Grisdale C.J."/>
            <person name="Hempel F."/>
            <person name="Henrissat B."/>
            <person name="Hoppner M.P."/>
            <person name="Ishida K."/>
            <person name="Kim E."/>
            <person name="Koreny L."/>
            <person name="Kroth P.G."/>
            <person name="Liu Y."/>
            <person name="Malik S.B."/>
            <person name="Maier U.G."/>
            <person name="McRose D."/>
            <person name="Mock T."/>
            <person name="Neilson J.A."/>
            <person name="Onodera N.T."/>
            <person name="Poole A.M."/>
            <person name="Pritham E.J."/>
            <person name="Richards T.A."/>
            <person name="Rocap G."/>
            <person name="Roy S.W."/>
            <person name="Sarai C."/>
            <person name="Schaack S."/>
            <person name="Shirato S."/>
            <person name="Slamovits C.H."/>
            <person name="Spencer D.F."/>
            <person name="Suzuki S."/>
            <person name="Worden A.Z."/>
            <person name="Zauner S."/>
            <person name="Barry K."/>
            <person name="Bell C."/>
            <person name="Bharti A.K."/>
            <person name="Crow J.A."/>
            <person name="Grimwood J."/>
            <person name="Kramer R."/>
            <person name="Lindquist E."/>
            <person name="Lucas S."/>
            <person name="Salamov A."/>
            <person name="McFadden G.I."/>
            <person name="Lane C.E."/>
            <person name="Keeling P.J."/>
            <person name="Gray M.W."/>
            <person name="Grigoriev I.V."/>
            <person name="Archibald J.M."/>
        </authorList>
    </citation>
    <scope>NUCLEOTIDE SEQUENCE</scope>
    <source>
        <strain evidence="3 5">CCMP2712</strain>
    </source>
</reference>
<evidence type="ECO:0000313" key="3">
    <source>
        <dbReference type="EMBL" id="EKX31951.1"/>
    </source>
</evidence>
<dbReference type="EMBL" id="JH993223">
    <property type="protein sequence ID" value="EKX31951.1"/>
    <property type="molecule type" value="Genomic_DNA"/>
</dbReference>
<dbReference type="Pfam" id="PF00595">
    <property type="entry name" value="PDZ"/>
    <property type="match status" value="1"/>
</dbReference>
<feature type="compositionally biased region" description="Low complexity" evidence="1">
    <location>
        <begin position="55"/>
        <end position="74"/>
    </location>
</feature>
<evidence type="ECO:0000256" key="1">
    <source>
        <dbReference type="SAM" id="MobiDB-lite"/>
    </source>
</evidence>
<dbReference type="KEGG" id="gtt:GUITHDRAFT_148966"/>
<feature type="domain" description="PDZ" evidence="2">
    <location>
        <begin position="182"/>
        <end position="254"/>
    </location>
</feature>
<evidence type="ECO:0000313" key="5">
    <source>
        <dbReference type="Proteomes" id="UP000011087"/>
    </source>
</evidence>
<dbReference type="OrthoDB" id="6264899at2759"/>
<accession>L1I6T1</accession>
<dbReference type="SUPFAM" id="SSF50156">
    <property type="entry name" value="PDZ domain-like"/>
    <property type="match status" value="1"/>
</dbReference>
<sequence length="265" mass="29133">MPCWMVVDEEELTYRWGEVIDYVPPHDYLSLACSLYEAGKVLGATFTPTTVRPISPSSLPSSSSSSSSALPTSTDGDADRGPTPVSVACLVVIYVDGGRRRGPLSRARGADRGDYLLMINNTPMERMLSSSIWNFVAEKQSCTVLIQKRSSGAVDKLVVQIGTYQDAYGADENEDVNPEDPITSIEQERDMMIEDSVGLGLKITRDARGRFVVHDMSPFGSARWSGKVNKGDVLTHVNGEDVRSLSLQKTFSWLTSFLMNFMDSK</sequence>
<dbReference type="GeneID" id="17288672"/>
<gene>
    <name evidence="3" type="ORF">GUITHDRAFT_148966</name>
</gene>